<dbReference type="SMART" id="SM00212">
    <property type="entry name" value="UBCc"/>
    <property type="match status" value="1"/>
</dbReference>
<dbReference type="PANTHER" id="PTHR24067">
    <property type="entry name" value="UBIQUITIN-CONJUGATING ENZYME E2"/>
    <property type="match status" value="1"/>
</dbReference>
<keyword evidence="1" id="KW-0808">Transferase</keyword>
<dbReference type="GO" id="GO:0016740">
    <property type="term" value="F:transferase activity"/>
    <property type="evidence" value="ECO:0007669"/>
    <property type="project" value="UniProtKB-KW"/>
</dbReference>
<feature type="domain" description="UBC core" evidence="9">
    <location>
        <begin position="2"/>
        <end position="151"/>
    </location>
</feature>
<name>A0A366RDF5_9HYPO</name>
<dbReference type="AlphaFoldDB" id="A0A366RDF5"/>
<evidence type="ECO:0000256" key="2">
    <source>
        <dbReference type="ARBA" id="ARBA00022786"/>
    </source>
</evidence>
<organism evidence="10 11">
    <name type="scientific">Fusarium coffeatum</name>
    <dbReference type="NCBI Taxonomy" id="231269"/>
    <lineage>
        <taxon>Eukaryota</taxon>
        <taxon>Fungi</taxon>
        <taxon>Dikarya</taxon>
        <taxon>Ascomycota</taxon>
        <taxon>Pezizomycotina</taxon>
        <taxon>Sordariomycetes</taxon>
        <taxon>Hypocreomycetidae</taxon>
        <taxon>Hypocreales</taxon>
        <taxon>Nectriaceae</taxon>
        <taxon>Fusarium</taxon>
        <taxon>Fusarium incarnatum-equiseti species complex</taxon>
    </lineage>
</organism>
<evidence type="ECO:0000256" key="5">
    <source>
        <dbReference type="ARBA" id="ARBA00042179"/>
    </source>
</evidence>
<gene>
    <name evidence="10" type="ORF">FIESC28_07806</name>
</gene>
<evidence type="ECO:0000256" key="8">
    <source>
        <dbReference type="RuleBase" id="RU362109"/>
    </source>
</evidence>
<proteinExistence type="inferred from homology"/>
<dbReference type="InterPro" id="IPR015368">
    <property type="entry name" value="UBA_C_fun"/>
</dbReference>
<dbReference type="SUPFAM" id="SSF54495">
    <property type="entry name" value="UBC-like"/>
    <property type="match status" value="1"/>
</dbReference>
<evidence type="ECO:0000313" key="10">
    <source>
        <dbReference type="EMBL" id="RBR14376.1"/>
    </source>
</evidence>
<evidence type="ECO:0000256" key="3">
    <source>
        <dbReference type="ARBA" id="ARBA00039884"/>
    </source>
</evidence>
<sequence length="234" mass="26239">MSRDRRIMKELADIQQDHDSSGIIAAPASEGSMRHLKGTFPAPPDTPYSGGTYTIDIQIPDQYPFKAPVMKFDTKIWHPNVSSQTGAICLDTLSSNWSPVQTIKTALLSLRMLLECPNPKDPQDAEVAKMMLESPERFAVMAHEWAVKYAGAPRKEVDLSQYRQEGTPAPPKNDNARYQGYNKDLVERFVNMGFALESVVEAFMFFGIDRNGGRDYELEEAYMGDVVARLLGEQ</sequence>
<dbReference type="OrthoDB" id="9993688at2759"/>
<dbReference type="EMBL" id="QKXC01000168">
    <property type="protein sequence ID" value="RBR14376.1"/>
    <property type="molecule type" value="Genomic_DNA"/>
</dbReference>
<dbReference type="InterPro" id="IPR009060">
    <property type="entry name" value="UBA-like_sf"/>
</dbReference>
<feature type="active site" description="Glycyl thioester intermediate" evidence="7">
    <location>
        <position position="89"/>
    </location>
</feature>
<evidence type="ECO:0000259" key="9">
    <source>
        <dbReference type="PROSITE" id="PS50127"/>
    </source>
</evidence>
<dbReference type="Pfam" id="PF00179">
    <property type="entry name" value="UQ_con"/>
    <property type="match status" value="1"/>
</dbReference>
<evidence type="ECO:0000313" key="11">
    <source>
        <dbReference type="Proteomes" id="UP000253153"/>
    </source>
</evidence>
<dbReference type="RefSeq" id="XP_031014062.1">
    <property type="nucleotide sequence ID" value="XM_031161946.1"/>
</dbReference>
<dbReference type="InterPro" id="IPR023313">
    <property type="entry name" value="UBQ-conjugating_AS"/>
</dbReference>
<dbReference type="GO" id="GO:0005524">
    <property type="term" value="F:ATP binding"/>
    <property type="evidence" value="ECO:0007669"/>
    <property type="project" value="UniProtKB-UniRule"/>
</dbReference>
<evidence type="ECO:0000256" key="4">
    <source>
        <dbReference type="ARBA" id="ARBA00041569"/>
    </source>
</evidence>
<evidence type="ECO:0000256" key="6">
    <source>
        <dbReference type="ARBA" id="ARBA00042190"/>
    </source>
</evidence>
<dbReference type="Proteomes" id="UP000253153">
    <property type="component" value="Unassembled WGS sequence"/>
</dbReference>
<dbReference type="PROSITE" id="PS00183">
    <property type="entry name" value="UBC_1"/>
    <property type="match status" value="1"/>
</dbReference>
<keyword evidence="2 8" id="KW-0833">Ubl conjugation pathway</keyword>
<dbReference type="GeneID" id="41997242"/>
<dbReference type="Gene3D" id="3.10.110.10">
    <property type="entry name" value="Ubiquitin Conjugating Enzyme"/>
    <property type="match status" value="1"/>
</dbReference>
<dbReference type="Pfam" id="PF09288">
    <property type="entry name" value="UBA_3"/>
    <property type="match status" value="1"/>
</dbReference>
<keyword evidence="11" id="KW-1185">Reference proteome</keyword>
<protein>
    <recommendedName>
        <fullName evidence="3">Ubiquitin-conjugating enzyme E2 2</fullName>
    </recommendedName>
    <alternativeName>
        <fullName evidence="5">E2 ubiquitin-conjugating enzyme 2</fullName>
    </alternativeName>
    <alternativeName>
        <fullName evidence="6">Ubiquitin carrier protein UBC2</fullName>
    </alternativeName>
    <alternativeName>
        <fullName evidence="4">Ubiquitin-protein ligase UBC2</fullName>
    </alternativeName>
</protein>
<comment type="similarity">
    <text evidence="8">Belongs to the ubiquitin-conjugating enzyme family.</text>
</comment>
<dbReference type="InterPro" id="IPR016135">
    <property type="entry name" value="UBQ-conjugating_enzyme/RWD"/>
</dbReference>
<accession>A0A366RDF5</accession>
<dbReference type="CDD" id="cd23800">
    <property type="entry name" value="UBCc_UBE2K"/>
    <property type="match status" value="1"/>
</dbReference>
<evidence type="ECO:0000256" key="7">
    <source>
        <dbReference type="PROSITE-ProRule" id="PRU10133"/>
    </source>
</evidence>
<evidence type="ECO:0000256" key="1">
    <source>
        <dbReference type="ARBA" id="ARBA00022679"/>
    </source>
</evidence>
<dbReference type="PROSITE" id="PS50127">
    <property type="entry name" value="UBC_2"/>
    <property type="match status" value="1"/>
</dbReference>
<dbReference type="InterPro" id="IPR050113">
    <property type="entry name" value="Ub_conjugating_enzyme"/>
</dbReference>
<keyword evidence="8" id="KW-0067">ATP-binding</keyword>
<dbReference type="InterPro" id="IPR000608">
    <property type="entry name" value="UBC"/>
</dbReference>
<comment type="caution">
    <text evidence="10">The sequence shown here is derived from an EMBL/GenBank/DDBJ whole genome shotgun (WGS) entry which is preliminary data.</text>
</comment>
<dbReference type="SUPFAM" id="SSF46934">
    <property type="entry name" value="UBA-like"/>
    <property type="match status" value="1"/>
</dbReference>
<reference evidence="10 11" key="1">
    <citation type="submission" date="2018-06" db="EMBL/GenBank/DDBJ databases">
        <title>Fusarium incarnatum-equiseti species complex species 28.</title>
        <authorList>
            <person name="Gardiner D.M."/>
        </authorList>
    </citation>
    <scope>NUCLEOTIDE SEQUENCE [LARGE SCALE GENOMIC DNA]</scope>
    <source>
        <strain evidence="10 11">FIESC_28</strain>
    </source>
</reference>
<keyword evidence="8" id="KW-0547">Nucleotide-binding</keyword>